<name>A0A1B7MWS0_9AGAM</name>
<dbReference type="Proteomes" id="UP000092154">
    <property type="component" value="Unassembled WGS sequence"/>
</dbReference>
<feature type="region of interest" description="Disordered" evidence="1">
    <location>
        <begin position="1"/>
        <end position="33"/>
    </location>
</feature>
<organism evidence="2 3">
    <name type="scientific">Rhizopogon vinicolor AM-OR11-026</name>
    <dbReference type="NCBI Taxonomy" id="1314800"/>
    <lineage>
        <taxon>Eukaryota</taxon>
        <taxon>Fungi</taxon>
        <taxon>Dikarya</taxon>
        <taxon>Basidiomycota</taxon>
        <taxon>Agaricomycotina</taxon>
        <taxon>Agaricomycetes</taxon>
        <taxon>Agaricomycetidae</taxon>
        <taxon>Boletales</taxon>
        <taxon>Suillineae</taxon>
        <taxon>Rhizopogonaceae</taxon>
        <taxon>Rhizopogon</taxon>
    </lineage>
</organism>
<dbReference type="InterPro" id="IPR043519">
    <property type="entry name" value="NT_sf"/>
</dbReference>
<dbReference type="OrthoDB" id="21330at2759"/>
<dbReference type="InParanoid" id="A0A1B7MWS0"/>
<evidence type="ECO:0000313" key="3">
    <source>
        <dbReference type="Proteomes" id="UP000092154"/>
    </source>
</evidence>
<dbReference type="EMBL" id="KV448376">
    <property type="protein sequence ID" value="OAX37045.1"/>
    <property type="molecule type" value="Genomic_DNA"/>
</dbReference>
<keyword evidence="3" id="KW-1185">Reference proteome</keyword>
<dbReference type="AlphaFoldDB" id="A0A1B7MWS0"/>
<gene>
    <name evidence="2" type="ORF">K503DRAFT_720384</name>
</gene>
<dbReference type="STRING" id="1314800.A0A1B7MWS0"/>
<proteinExistence type="predicted"/>
<dbReference type="Gene3D" id="3.30.460.10">
    <property type="entry name" value="Beta Polymerase, domain 2"/>
    <property type="match status" value="1"/>
</dbReference>
<evidence type="ECO:0000313" key="2">
    <source>
        <dbReference type="EMBL" id="OAX37045.1"/>
    </source>
</evidence>
<feature type="compositionally biased region" description="Polar residues" evidence="1">
    <location>
        <begin position="12"/>
        <end position="29"/>
    </location>
</feature>
<accession>A0A1B7MWS0</accession>
<protein>
    <submittedName>
        <fullName evidence="2">Uncharacterized protein</fullName>
    </submittedName>
</protein>
<feature type="region of interest" description="Disordered" evidence="1">
    <location>
        <begin position="97"/>
        <end position="118"/>
    </location>
</feature>
<sequence>MQALRGIRRAVATSSRPGFTSRSITGATPPSTPWFVDTEGSAHSVTRHTPPHLALKGHELPENISPGIKELFLQLRKSPVLELSTLRVERPLAALPGPPLPRTLPKGRRKRGRTYSGEGLLEEPGGIWDWVITAQVKEGTENRGSIEAVVRQVRKTLLSVEPPLPLPPNSKRRVPNGWAMIDAGNFAVHILSRDARHKYFERSMTEW</sequence>
<reference evidence="2 3" key="1">
    <citation type="submission" date="2016-06" db="EMBL/GenBank/DDBJ databases">
        <title>Comparative genomics of the ectomycorrhizal sister species Rhizopogon vinicolor and Rhizopogon vesiculosus (Basidiomycota: Boletales) reveals a divergence of the mating type B locus.</title>
        <authorList>
            <consortium name="DOE Joint Genome Institute"/>
            <person name="Mujic A.B."/>
            <person name="Kuo A."/>
            <person name="Tritt A."/>
            <person name="Lipzen A."/>
            <person name="Chen C."/>
            <person name="Johnson J."/>
            <person name="Sharma A."/>
            <person name="Barry K."/>
            <person name="Grigoriev I.V."/>
            <person name="Spatafora J.W."/>
        </authorList>
    </citation>
    <scope>NUCLEOTIDE SEQUENCE [LARGE SCALE GENOMIC DNA]</scope>
    <source>
        <strain evidence="2 3">AM-OR11-026</strain>
    </source>
</reference>
<evidence type="ECO:0000256" key="1">
    <source>
        <dbReference type="SAM" id="MobiDB-lite"/>
    </source>
</evidence>
<dbReference type="Pfam" id="PF02410">
    <property type="entry name" value="RsfS"/>
    <property type="match status" value="1"/>
</dbReference>